<organism evidence="9 10">
    <name type="scientific">Coprobacter tertius</name>
    <dbReference type="NCBI Taxonomy" id="2944915"/>
    <lineage>
        <taxon>Bacteria</taxon>
        <taxon>Pseudomonadati</taxon>
        <taxon>Bacteroidota</taxon>
        <taxon>Bacteroidia</taxon>
        <taxon>Bacteroidales</taxon>
        <taxon>Barnesiellaceae</taxon>
        <taxon>Coprobacter</taxon>
    </lineage>
</organism>
<evidence type="ECO:0000256" key="2">
    <source>
        <dbReference type="ARBA" id="ARBA00007248"/>
    </source>
</evidence>
<comment type="similarity">
    <text evidence="2">Belongs to the bacteroidetes fimbrillin superfamily. FimB/Mfa2 family.</text>
</comment>
<evidence type="ECO:0000256" key="8">
    <source>
        <dbReference type="SAM" id="SignalP"/>
    </source>
</evidence>
<feature type="signal peptide" evidence="8">
    <location>
        <begin position="1"/>
        <end position="21"/>
    </location>
</feature>
<keyword evidence="7" id="KW-0449">Lipoprotein</keyword>
<evidence type="ECO:0000256" key="6">
    <source>
        <dbReference type="ARBA" id="ARBA00023237"/>
    </source>
</evidence>
<evidence type="ECO:0000256" key="4">
    <source>
        <dbReference type="ARBA" id="ARBA00023136"/>
    </source>
</evidence>
<comment type="caution">
    <text evidence="9">The sequence shown here is derived from an EMBL/GenBank/DDBJ whole genome shotgun (WGS) entry which is preliminary data.</text>
</comment>
<evidence type="ECO:0000313" key="9">
    <source>
        <dbReference type="EMBL" id="MCP9612187.1"/>
    </source>
</evidence>
<gene>
    <name evidence="9" type="ORF">NMU02_08795</name>
</gene>
<evidence type="ECO:0000256" key="5">
    <source>
        <dbReference type="ARBA" id="ARBA00023139"/>
    </source>
</evidence>
<dbReference type="EMBL" id="JANDHW010000007">
    <property type="protein sequence ID" value="MCP9612187.1"/>
    <property type="molecule type" value="Genomic_DNA"/>
</dbReference>
<reference evidence="9 10" key="1">
    <citation type="submission" date="2022-07" db="EMBL/GenBank/DDBJ databases">
        <title>Fecal culturing of patients with breast cancer.</title>
        <authorList>
            <person name="Teng N.M.Y."/>
            <person name="Kiu R."/>
            <person name="Evans R."/>
            <person name="Baker D.J."/>
            <person name="Zenner C."/>
            <person name="Robinson S.D."/>
            <person name="Hall L.J."/>
        </authorList>
    </citation>
    <scope>NUCLEOTIDE SEQUENCE [LARGE SCALE GENOMIC DNA]</scope>
    <source>
        <strain evidence="9 10">LH1063</strain>
    </source>
</reference>
<name>A0ABT1MHT6_9BACT</name>
<protein>
    <submittedName>
        <fullName evidence="9">FimB/Mfa2 family fimbrial subunit</fullName>
    </submittedName>
</protein>
<keyword evidence="10" id="KW-1185">Reference proteome</keyword>
<evidence type="ECO:0000256" key="7">
    <source>
        <dbReference type="ARBA" id="ARBA00023288"/>
    </source>
</evidence>
<evidence type="ECO:0000256" key="3">
    <source>
        <dbReference type="ARBA" id="ARBA00022729"/>
    </source>
</evidence>
<dbReference type="Pfam" id="PF08842">
    <property type="entry name" value="Mfa2"/>
    <property type="match status" value="1"/>
</dbReference>
<dbReference type="Proteomes" id="UP001205603">
    <property type="component" value="Unassembled WGS sequence"/>
</dbReference>
<sequence length="320" mass="35934">MRVIRYIFLVVLPVMCLFSCSEDTLDGRKPGVSSEIRNKKETVTFINKTNNAIIYAFRKEGEGYWYNSTIGEHWNEGKIKVSMPMGEYKFLFSESSGNNFMLIPETLTPITNYKDVMFVVKPDVLNNGCLMPSGELFLQEYQIADSVYSISSGSTITCTLKRAVSQLRITVKQGYKHGDEYIPVPYEQGHSMADIFENIQVEITGVGKCVNASGTYDTGKSLSTYSIDKNVLTADGFIDIDGPFFLPSSNSERKISLKVSLNPVDGSPFQKMEKLLTGHAERNEQLEIRLWVNSAYKLIGITLDRIPISEKITGDNGMWN</sequence>
<keyword evidence="4" id="KW-0472">Membrane</keyword>
<dbReference type="InterPro" id="IPR014941">
    <property type="entry name" value="FimB/Mfa2/Mfa3"/>
</dbReference>
<evidence type="ECO:0000256" key="1">
    <source>
        <dbReference type="ARBA" id="ARBA00004442"/>
    </source>
</evidence>
<evidence type="ECO:0000313" key="10">
    <source>
        <dbReference type="Proteomes" id="UP001205603"/>
    </source>
</evidence>
<dbReference type="RefSeq" id="WP_255027450.1">
    <property type="nucleotide sequence ID" value="NZ_JANDHW010000007.1"/>
</dbReference>
<keyword evidence="6" id="KW-0998">Cell outer membrane</keyword>
<accession>A0ABT1MHT6</accession>
<comment type="subcellular location">
    <subcellularLocation>
        <location evidence="1">Cell outer membrane</location>
    </subcellularLocation>
</comment>
<proteinExistence type="inferred from homology"/>
<keyword evidence="5" id="KW-0564">Palmitate</keyword>
<keyword evidence="3 8" id="KW-0732">Signal</keyword>
<feature type="chain" id="PRO_5045956441" evidence="8">
    <location>
        <begin position="22"/>
        <end position="320"/>
    </location>
</feature>